<evidence type="ECO:0000313" key="2">
    <source>
        <dbReference type="EMBL" id="WXB00472.1"/>
    </source>
</evidence>
<protein>
    <submittedName>
        <fullName evidence="2">Phytanoyl-CoA dioxygenase family protein</fullName>
    </submittedName>
</protein>
<keyword evidence="2" id="KW-0223">Dioxygenase</keyword>
<evidence type="ECO:0000256" key="1">
    <source>
        <dbReference type="SAM" id="MobiDB-lite"/>
    </source>
</evidence>
<proteinExistence type="predicted"/>
<dbReference type="Gene3D" id="2.60.120.620">
    <property type="entry name" value="q2cbj1_9rhob like domain"/>
    <property type="match status" value="1"/>
</dbReference>
<sequence length="273" mass="29743">MPHHVALSAAQIEQFVLDGFVRIDEAFPRDLAAACRRILWLATGCKEDDPSTWTRPVVRIGEIPNPLFRDAASTPRLCAAYDALVGPGRWLPRGSLGTFPIRFPSVEDPGDCGWHIDASFGTEGEPDFLKWRANVASKGRALLMLFLFSDTGEDDAPTRIRVGSHLDMARRLAPHGEAGLTLGELASTEFAESAHCPEVLATGAAGTVYLCHPFLVHAAQPHRGRAPRFLAQPPLLPREPVDPMRSEASPVERAIQLALDENDRGGRLRHGGP</sequence>
<dbReference type="Proteomes" id="UP001374803">
    <property type="component" value="Chromosome"/>
</dbReference>
<gene>
    <name evidence="2" type="ORF">LVJ94_26555</name>
</gene>
<organism evidence="2 3">
    <name type="scientific">Pendulispora rubella</name>
    <dbReference type="NCBI Taxonomy" id="2741070"/>
    <lineage>
        <taxon>Bacteria</taxon>
        <taxon>Pseudomonadati</taxon>
        <taxon>Myxococcota</taxon>
        <taxon>Myxococcia</taxon>
        <taxon>Myxococcales</taxon>
        <taxon>Sorangiineae</taxon>
        <taxon>Pendulisporaceae</taxon>
        <taxon>Pendulispora</taxon>
    </lineage>
</organism>
<dbReference type="RefSeq" id="WP_394830073.1">
    <property type="nucleotide sequence ID" value="NZ_CP089929.1"/>
</dbReference>
<feature type="region of interest" description="Disordered" evidence="1">
    <location>
        <begin position="228"/>
        <end position="249"/>
    </location>
</feature>
<reference evidence="2" key="1">
    <citation type="submission" date="2021-12" db="EMBL/GenBank/DDBJ databases">
        <title>Discovery of the Pendulisporaceae a myxobacterial family with distinct sporulation behavior and unique specialized metabolism.</title>
        <authorList>
            <person name="Garcia R."/>
            <person name="Popoff A."/>
            <person name="Bader C.D."/>
            <person name="Loehr J."/>
            <person name="Walesch S."/>
            <person name="Walt C."/>
            <person name="Boldt J."/>
            <person name="Bunk B."/>
            <person name="Haeckl F.J.F.P.J."/>
            <person name="Gunesch A.P."/>
            <person name="Birkelbach J."/>
            <person name="Nuebel U."/>
            <person name="Pietschmann T."/>
            <person name="Bach T."/>
            <person name="Mueller R."/>
        </authorList>
    </citation>
    <scope>NUCLEOTIDE SEQUENCE</scope>
    <source>
        <strain evidence="2">MSr11367</strain>
    </source>
</reference>
<name>A0ABZ2KP77_9BACT</name>
<accession>A0ABZ2KP77</accession>
<dbReference type="InterPro" id="IPR008775">
    <property type="entry name" value="Phytyl_CoA_dOase-like"/>
</dbReference>
<dbReference type="EMBL" id="CP089983">
    <property type="protein sequence ID" value="WXB00472.1"/>
    <property type="molecule type" value="Genomic_DNA"/>
</dbReference>
<dbReference type="SUPFAM" id="SSF51197">
    <property type="entry name" value="Clavaminate synthase-like"/>
    <property type="match status" value="1"/>
</dbReference>
<dbReference type="Pfam" id="PF05721">
    <property type="entry name" value="PhyH"/>
    <property type="match status" value="1"/>
</dbReference>
<keyword evidence="3" id="KW-1185">Reference proteome</keyword>
<evidence type="ECO:0000313" key="3">
    <source>
        <dbReference type="Proteomes" id="UP001374803"/>
    </source>
</evidence>
<dbReference type="GO" id="GO:0051213">
    <property type="term" value="F:dioxygenase activity"/>
    <property type="evidence" value="ECO:0007669"/>
    <property type="project" value="UniProtKB-KW"/>
</dbReference>
<keyword evidence="2" id="KW-0560">Oxidoreductase</keyword>